<organism evidence="2 3">
    <name type="scientific">Sporosarcina aquimarina</name>
    <dbReference type="NCBI Taxonomy" id="114975"/>
    <lineage>
        <taxon>Bacteria</taxon>
        <taxon>Bacillati</taxon>
        <taxon>Bacillota</taxon>
        <taxon>Bacilli</taxon>
        <taxon>Bacillales</taxon>
        <taxon>Caryophanaceae</taxon>
        <taxon>Sporosarcina</taxon>
    </lineage>
</organism>
<evidence type="ECO:0000313" key="3">
    <source>
        <dbReference type="Proteomes" id="UP001280629"/>
    </source>
</evidence>
<accession>A0ABU4FUU8</accession>
<comment type="caution">
    <text evidence="2">The sequence shown here is derived from an EMBL/GenBank/DDBJ whole genome shotgun (WGS) entry which is preliminary data.</text>
</comment>
<keyword evidence="1" id="KW-1133">Transmembrane helix</keyword>
<dbReference type="Proteomes" id="UP001280629">
    <property type="component" value="Unassembled WGS sequence"/>
</dbReference>
<feature type="transmembrane region" description="Helical" evidence="1">
    <location>
        <begin position="66"/>
        <end position="85"/>
    </location>
</feature>
<evidence type="ECO:0000256" key="1">
    <source>
        <dbReference type="SAM" id="Phobius"/>
    </source>
</evidence>
<name>A0ABU4FUU8_9BACL</name>
<evidence type="ECO:0008006" key="4">
    <source>
        <dbReference type="Google" id="ProtNLM"/>
    </source>
</evidence>
<feature type="transmembrane region" description="Helical" evidence="1">
    <location>
        <begin position="183"/>
        <end position="200"/>
    </location>
</feature>
<dbReference type="EMBL" id="JAUBDH010000001">
    <property type="protein sequence ID" value="MDW0108495.1"/>
    <property type="molecule type" value="Genomic_DNA"/>
</dbReference>
<keyword evidence="1" id="KW-0472">Membrane</keyword>
<sequence>MSLTHRKTSEVVRQQFWFKLKSNVAVFTVLFALQILLSVLMTGPSSTSGMGSANLELNWSTYTNDGIITMTLFWSLAIGFLMTTSGQRNASYLYVASPGIENMANFLFFGAASVIAGVTAILSGSIMKVILLLTKKEQFVSDSANLLVSPVDFFTQLAAMISYSFLLMILVYTAMLFVQMNRLLILPIILLVYLNTRITSFEFFGATGNILSFFYGESSLWLFTIKVTAAVALLMVLSVIPSKRIEVRQA</sequence>
<feature type="transmembrane region" description="Helical" evidence="1">
    <location>
        <begin position="24"/>
        <end position="46"/>
    </location>
</feature>
<gene>
    <name evidence="2" type="ORF">QT716_00370</name>
</gene>
<reference evidence="2 3" key="1">
    <citation type="submission" date="2023-06" db="EMBL/GenBank/DDBJ databases">
        <title>Sporosarcina sp. nov., isolated from Korean traditional fermented seafood 'Jeotgal'.</title>
        <authorList>
            <person name="Yang A.-I."/>
            <person name="Shin N.-R."/>
        </authorList>
    </citation>
    <scope>NUCLEOTIDE SEQUENCE [LARGE SCALE GENOMIC DNA]</scope>
    <source>
        <strain evidence="2 3">KCTC3840</strain>
    </source>
</reference>
<keyword evidence="1" id="KW-0812">Transmembrane</keyword>
<keyword evidence="3" id="KW-1185">Reference proteome</keyword>
<feature type="transmembrane region" description="Helical" evidence="1">
    <location>
        <begin position="220"/>
        <end position="240"/>
    </location>
</feature>
<dbReference type="RefSeq" id="WP_317933683.1">
    <property type="nucleotide sequence ID" value="NZ_JAUBDH010000001.1"/>
</dbReference>
<evidence type="ECO:0000313" key="2">
    <source>
        <dbReference type="EMBL" id="MDW0108495.1"/>
    </source>
</evidence>
<feature type="transmembrane region" description="Helical" evidence="1">
    <location>
        <begin position="153"/>
        <end position="176"/>
    </location>
</feature>
<protein>
    <recommendedName>
        <fullName evidence="4">ABC transporter permease</fullName>
    </recommendedName>
</protein>
<proteinExistence type="predicted"/>
<feature type="transmembrane region" description="Helical" evidence="1">
    <location>
        <begin position="106"/>
        <end position="133"/>
    </location>
</feature>